<dbReference type="Pfam" id="PF08240">
    <property type="entry name" value="ADH_N"/>
    <property type="match status" value="1"/>
</dbReference>
<name>X0ZMI4_9ZZZZ</name>
<dbReference type="SUPFAM" id="SSF50129">
    <property type="entry name" value="GroES-like"/>
    <property type="match status" value="1"/>
</dbReference>
<feature type="domain" description="Alcohol dehydrogenase-like N-terminal" evidence="1">
    <location>
        <begin position="24"/>
        <end position="77"/>
    </location>
</feature>
<evidence type="ECO:0000259" key="1">
    <source>
        <dbReference type="Pfam" id="PF08240"/>
    </source>
</evidence>
<evidence type="ECO:0000313" key="2">
    <source>
        <dbReference type="EMBL" id="GAG49416.1"/>
    </source>
</evidence>
<feature type="non-terminal residue" evidence="2">
    <location>
        <position position="80"/>
    </location>
</feature>
<gene>
    <name evidence="2" type="ORF">S01H1_80687</name>
</gene>
<proteinExistence type="predicted"/>
<dbReference type="InterPro" id="IPR013154">
    <property type="entry name" value="ADH-like_N"/>
</dbReference>
<dbReference type="InterPro" id="IPR011032">
    <property type="entry name" value="GroES-like_sf"/>
</dbReference>
<comment type="caution">
    <text evidence="2">The sequence shown here is derived from an EMBL/GenBank/DDBJ whole genome shotgun (WGS) entry which is preliminary data.</text>
</comment>
<dbReference type="Gene3D" id="3.90.180.10">
    <property type="entry name" value="Medium-chain alcohol dehydrogenases, catalytic domain"/>
    <property type="match status" value="1"/>
</dbReference>
<protein>
    <recommendedName>
        <fullName evidence="1">Alcohol dehydrogenase-like N-terminal domain-containing protein</fullName>
    </recommendedName>
</protein>
<organism evidence="2">
    <name type="scientific">marine sediment metagenome</name>
    <dbReference type="NCBI Taxonomy" id="412755"/>
    <lineage>
        <taxon>unclassified sequences</taxon>
        <taxon>metagenomes</taxon>
        <taxon>ecological metagenomes</taxon>
    </lineage>
</organism>
<reference evidence="2" key="1">
    <citation type="journal article" date="2014" name="Front. Microbiol.">
        <title>High frequency of phylogenetically diverse reductive dehalogenase-homologous genes in deep subseafloor sedimentary metagenomes.</title>
        <authorList>
            <person name="Kawai M."/>
            <person name="Futagami T."/>
            <person name="Toyoda A."/>
            <person name="Takaki Y."/>
            <person name="Nishi S."/>
            <person name="Hori S."/>
            <person name="Arai W."/>
            <person name="Tsubouchi T."/>
            <person name="Morono Y."/>
            <person name="Uchiyama I."/>
            <person name="Ito T."/>
            <person name="Fujiyama A."/>
            <person name="Inagaki F."/>
            <person name="Takami H."/>
        </authorList>
    </citation>
    <scope>NUCLEOTIDE SEQUENCE</scope>
    <source>
        <strain evidence="2">Expedition CK06-06</strain>
    </source>
</reference>
<dbReference type="EMBL" id="BARS01054511">
    <property type="protein sequence ID" value="GAG49416.1"/>
    <property type="molecule type" value="Genomic_DNA"/>
</dbReference>
<dbReference type="AlphaFoldDB" id="X0ZMI4"/>
<accession>X0ZMI4</accession>
<sequence>MKRAAITGERRAELVEVPDPRAKEHWVVVKVHAAAMCTEYQAFAAGHKMDQLGHEAAGEVVEVAQPGRVEVGDRVVVMIL</sequence>